<evidence type="ECO:0008006" key="2">
    <source>
        <dbReference type="Google" id="ProtNLM"/>
    </source>
</evidence>
<dbReference type="GO" id="GO:0003677">
    <property type="term" value="F:DNA binding"/>
    <property type="evidence" value="ECO:0007669"/>
    <property type="project" value="InterPro"/>
</dbReference>
<organism evidence="1">
    <name type="scientific">Xanthomonas vesicatoria</name>
    <dbReference type="NCBI Taxonomy" id="56460"/>
    <lineage>
        <taxon>Bacteria</taxon>
        <taxon>Pseudomonadati</taxon>
        <taxon>Pseudomonadota</taxon>
        <taxon>Gammaproteobacteria</taxon>
        <taxon>Lysobacterales</taxon>
        <taxon>Lysobacteraceae</taxon>
        <taxon>Xanthomonas</taxon>
    </lineage>
</organism>
<sequence length="70" mass="7542">METPIQIAIRAAGGQRALANALKVHPAMVSQWATARRPVAAHHVLVIEICTGVSRHALRPDVFGPQRQVA</sequence>
<name>F4YTZ9_9XANT</name>
<dbReference type="RefSeq" id="WP_074059441.1">
    <property type="nucleotide sequence ID" value="NZ_CP167993.1"/>
</dbReference>
<dbReference type="GeneID" id="300796778"/>
<dbReference type="InterPro" id="IPR031856">
    <property type="entry name" value="YdaS_toxin-like"/>
</dbReference>
<dbReference type="InterPro" id="IPR010982">
    <property type="entry name" value="Lambda_DNA-bd_dom_sf"/>
</dbReference>
<dbReference type="EMBL" id="HM125708">
    <property type="protein sequence ID" value="AEC46811.1"/>
    <property type="molecule type" value="Genomic_DNA"/>
</dbReference>
<accession>F4YTZ9</accession>
<dbReference type="Gene3D" id="1.10.260.40">
    <property type="entry name" value="lambda repressor-like DNA-binding domains"/>
    <property type="match status" value="1"/>
</dbReference>
<protein>
    <recommendedName>
        <fullName evidence="2">Chaperone</fullName>
    </recommendedName>
</protein>
<dbReference type="SUPFAM" id="SSF47413">
    <property type="entry name" value="lambda repressor-like DNA-binding domains"/>
    <property type="match status" value="1"/>
</dbReference>
<evidence type="ECO:0000313" key="1">
    <source>
        <dbReference type="EMBL" id="AEC46811.1"/>
    </source>
</evidence>
<reference evidence="1" key="1">
    <citation type="journal article" date="2011" name="Bot. Stud.">
        <title>The XopE2 effector protein of Xanthomonas campestris pv. vesicatoria is involved in the pathogenicity and suppression of the hypersensitivity response.</title>
        <authorList>
            <person name="Lin R.-H."/>
            <person name="Peng C.-W."/>
            <person name="Lin Y.-C."/>
            <person name="Peng H.-L."/>
            <person name="Huang H.-C."/>
        </authorList>
    </citation>
    <scope>NUCLEOTIDE SEQUENCE</scope>
    <source>
        <strain evidence="1">Xvt45</strain>
    </source>
</reference>
<dbReference type="Pfam" id="PF15943">
    <property type="entry name" value="YdaS_toxin"/>
    <property type="match status" value="1"/>
</dbReference>
<proteinExistence type="predicted"/>
<dbReference type="AlphaFoldDB" id="F4YTZ9"/>